<dbReference type="AlphaFoldDB" id="A0A2S3H6I1"/>
<name>A0A2S3H6I1_9POAL</name>
<sequence>MRAKMDGLIPFVLKALKKKKAMKHYRSLSSSDHLAHFDVTEPSPQGSLFMTPQHPRAPRWHGGDANNFMTPQHPRASRWLDVDEGDGNGEPSAAAAVPAAVVPPVARAKSSSTRLLPVMEPPPLNAGHERGLRYGRSCHGGK</sequence>
<protein>
    <submittedName>
        <fullName evidence="2">Uncharacterized protein</fullName>
    </submittedName>
</protein>
<dbReference type="EMBL" id="CM008048">
    <property type="protein sequence ID" value="PAN16435.1"/>
    <property type="molecule type" value="Genomic_DNA"/>
</dbReference>
<dbReference type="Proteomes" id="UP000243499">
    <property type="component" value="Chromosome 3"/>
</dbReference>
<organism evidence="2">
    <name type="scientific">Panicum hallii</name>
    <dbReference type="NCBI Taxonomy" id="206008"/>
    <lineage>
        <taxon>Eukaryota</taxon>
        <taxon>Viridiplantae</taxon>
        <taxon>Streptophyta</taxon>
        <taxon>Embryophyta</taxon>
        <taxon>Tracheophyta</taxon>
        <taxon>Spermatophyta</taxon>
        <taxon>Magnoliopsida</taxon>
        <taxon>Liliopsida</taxon>
        <taxon>Poales</taxon>
        <taxon>Poaceae</taxon>
        <taxon>PACMAD clade</taxon>
        <taxon>Panicoideae</taxon>
        <taxon>Panicodae</taxon>
        <taxon>Paniceae</taxon>
        <taxon>Panicinae</taxon>
        <taxon>Panicum</taxon>
        <taxon>Panicum sect. Panicum</taxon>
    </lineage>
</organism>
<feature type="region of interest" description="Disordered" evidence="1">
    <location>
        <begin position="44"/>
        <end position="72"/>
    </location>
</feature>
<accession>A0A2S3H6I1</accession>
<evidence type="ECO:0000313" key="2">
    <source>
        <dbReference type="EMBL" id="PAN16435.1"/>
    </source>
</evidence>
<proteinExistence type="predicted"/>
<gene>
    <name evidence="2" type="ORF">PAHAL_3G060300</name>
</gene>
<evidence type="ECO:0000256" key="1">
    <source>
        <dbReference type="SAM" id="MobiDB-lite"/>
    </source>
</evidence>
<feature type="region of interest" description="Disordered" evidence="1">
    <location>
        <begin position="116"/>
        <end position="142"/>
    </location>
</feature>
<reference evidence="2" key="1">
    <citation type="submission" date="2018-04" db="EMBL/GenBank/DDBJ databases">
        <title>WGS assembly of Panicum hallii.</title>
        <authorList>
            <person name="Lovell J."/>
            <person name="Jenkins J."/>
            <person name="Lowry D."/>
            <person name="Mamidi S."/>
            <person name="Sreedasyam A."/>
            <person name="Weng X."/>
            <person name="Barry K."/>
            <person name="Bonette J."/>
            <person name="Campitelli B."/>
            <person name="Daum C."/>
            <person name="Gordon S."/>
            <person name="Gould B."/>
            <person name="Lipzen A."/>
            <person name="Macqueen A."/>
            <person name="Palacio-Mejia J."/>
            <person name="Plott C."/>
            <person name="Shakirov E."/>
            <person name="Shu S."/>
            <person name="Yoshinaga Y."/>
            <person name="Zane M."/>
            <person name="Rokhsar D."/>
            <person name="Grimwood J."/>
            <person name="Schmutz J."/>
            <person name="Juenger T."/>
        </authorList>
    </citation>
    <scope>NUCLEOTIDE SEQUENCE [LARGE SCALE GENOMIC DNA]</scope>
    <source>
        <strain evidence="2">FIL2</strain>
    </source>
</reference>
<dbReference type="Gramene" id="PAN16435">
    <property type="protein sequence ID" value="PAN16435"/>
    <property type="gene ID" value="PAHAL_3G060300"/>
</dbReference>